<dbReference type="EMBL" id="QTSX02006421">
    <property type="protein sequence ID" value="KAJ9054885.1"/>
    <property type="molecule type" value="Genomic_DNA"/>
</dbReference>
<organism evidence="1 2">
    <name type="scientific">Entomophthora muscae</name>
    <dbReference type="NCBI Taxonomy" id="34485"/>
    <lineage>
        <taxon>Eukaryota</taxon>
        <taxon>Fungi</taxon>
        <taxon>Fungi incertae sedis</taxon>
        <taxon>Zoopagomycota</taxon>
        <taxon>Entomophthoromycotina</taxon>
        <taxon>Entomophthoromycetes</taxon>
        <taxon>Entomophthorales</taxon>
        <taxon>Entomophthoraceae</taxon>
        <taxon>Entomophthora</taxon>
    </lineage>
</organism>
<protein>
    <submittedName>
        <fullName evidence="1">Uncharacterized protein</fullName>
    </submittedName>
</protein>
<evidence type="ECO:0000313" key="2">
    <source>
        <dbReference type="Proteomes" id="UP001165960"/>
    </source>
</evidence>
<reference evidence="1" key="1">
    <citation type="submission" date="2022-04" db="EMBL/GenBank/DDBJ databases">
        <title>Genome of the entomopathogenic fungus Entomophthora muscae.</title>
        <authorList>
            <person name="Elya C."/>
            <person name="Lovett B.R."/>
            <person name="Lee E."/>
            <person name="Macias A.M."/>
            <person name="Hajek A.E."/>
            <person name="De Bivort B.L."/>
            <person name="Kasson M.T."/>
            <person name="De Fine Licht H.H."/>
            <person name="Stajich J.E."/>
        </authorList>
    </citation>
    <scope>NUCLEOTIDE SEQUENCE</scope>
    <source>
        <strain evidence="1">Berkeley</strain>
    </source>
</reference>
<sequence length="116" mass="12474">MGTQLCAPNLFATLDKLQEEQLAFDNPAISAEDPLYNVFLVETAPNTPPSSQNPSGPLLQEVEPQGSPQTSQCKPSQLNAADVAFFMHQPAHPLAPGIIIYPNNISMNNNDSPSDN</sequence>
<evidence type="ECO:0000313" key="1">
    <source>
        <dbReference type="EMBL" id="KAJ9054885.1"/>
    </source>
</evidence>
<accession>A0ACC2RXU8</accession>
<comment type="caution">
    <text evidence="1">The sequence shown here is derived from an EMBL/GenBank/DDBJ whole genome shotgun (WGS) entry which is preliminary data.</text>
</comment>
<keyword evidence="2" id="KW-1185">Reference proteome</keyword>
<dbReference type="Proteomes" id="UP001165960">
    <property type="component" value="Unassembled WGS sequence"/>
</dbReference>
<gene>
    <name evidence="1" type="ORF">DSO57_1009815</name>
</gene>
<name>A0ACC2RXU8_9FUNG</name>
<proteinExistence type="predicted"/>